<evidence type="ECO:0000313" key="3">
    <source>
        <dbReference type="EMBL" id="GAA1577394.1"/>
    </source>
</evidence>
<comment type="caution">
    <text evidence="3">The sequence shown here is derived from an EMBL/GenBank/DDBJ whole genome shotgun (WGS) entry which is preliminary data.</text>
</comment>
<sequence length="225" mass="23364">MTGGDDVAETAVRSGFGAPSAPAQRNRKARWKDGRLVLGVLLVAVTALAGAKLLSSADDTTTIWAAKHELKTGMPLTADDLTTVRVRFTSGKDAERYVAADADLKGLVVGRSIGPGEFVPKDAAVPKADQGRTELPLSVATGRLPSDTAIGDVVDVWVVPKSEGQSAKPLWSSVRVLQVDSVKGVSGSSARRQVLIGLASNDLTRIPSALTALSTGEPTLVRKAG</sequence>
<proteinExistence type="predicted"/>
<gene>
    <name evidence="3" type="ORF">GCM10009804_37470</name>
</gene>
<keyword evidence="4" id="KW-1185">Reference proteome</keyword>
<feature type="transmembrane region" description="Helical" evidence="2">
    <location>
        <begin position="36"/>
        <end position="54"/>
    </location>
</feature>
<evidence type="ECO:0000256" key="2">
    <source>
        <dbReference type="SAM" id="Phobius"/>
    </source>
</evidence>
<organism evidence="3 4">
    <name type="scientific">Kribbella hippodromi</name>
    <dbReference type="NCBI Taxonomy" id="434347"/>
    <lineage>
        <taxon>Bacteria</taxon>
        <taxon>Bacillati</taxon>
        <taxon>Actinomycetota</taxon>
        <taxon>Actinomycetes</taxon>
        <taxon>Propionibacteriales</taxon>
        <taxon>Kribbellaceae</taxon>
        <taxon>Kribbella</taxon>
    </lineage>
</organism>
<evidence type="ECO:0000256" key="1">
    <source>
        <dbReference type="SAM" id="MobiDB-lite"/>
    </source>
</evidence>
<name>A0ABP4PDV7_9ACTN</name>
<dbReference type="CDD" id="cd11614">
    <property type="entry name" value="SAF_CpaB_FlgA_like"/>
    <property type="match status" value="1"/>
</dbReference>
<keyword evidence="2" id="KW-0812">Transmembrane</keyword>
<feature type="region of interest" description="Disordered" evidence="1">
    <location>
        <begin position="1"/>
        <end position="27"/>
    </location>
</feature>
<protein>
    <recommendedName>
        <fullName evidence="5">SAF domain-containing protein</fullName>
    </recommendedName>
</protein>
<reference evidence="4" key="1">
    <citation type="journal article" date="2019" name="Int. J. Syst. Evol. Microbiol.">
        <title>The Global Catalogue of Microorganisms (GCM) 10K type strain sequencing project: providing services to taxonomists for standard genome sequencing and annotation.</title>
        <authorList>
            <consortium name="The Broad Institute Genomics Platform"/>
            <consortium name="The Broad Institute Genome Sequencing Center for Infectious Disease"/>
            <person name="Wu L."/>
            <person name="Ma J."/>
        </authorList>
    </citation>
    <scope>NUCLEOTIDE SEQUENCE [LARGE SCALE GENOMIC DNA]</scope>
    <source>
        <strain evidence="4">JCM 15572</strain>
    </source>
</reference>
<accession>A0ABP4PDV7</accession>
<dbReference type="Proteomes" id="UP001501705">
    <property type="component" value="Unassembled WGS sequence"/>
</dbReference>
<evidence type="ECO:0000313" key="4">
    <source>
        <dbReference type="Proteomes" id="UP001501705"/>
    </source>
</evidence>
<keyword evidence="2" id="KW-1133">Transmembrane helix</keyword>
<dbReference type="EMBL" id="BAAAPH010000011">
    <property type="protein sequence ID" value="GAA1577394.1"/>
    <property type="molecule type" value="Genomic_DNA"/>
</dbReference>
<keyword evidence="2" id="KW-0472">Membrane</keyword>
<evidence type="ECO:0008006" key="5">
    <source>
        <dbReference type="Google" id="ProtNLM"/>
    </source>
</evidence>